<dbReference type="InterPro" id="IPR002317">
    <property type="entry name" value="Ser-tRNA-ligase_type_1"/>
</dbReference>
<sequence>MLQVSVLKEHREMVLAGLAKKHYANAEADVQSILDLDQRRRQLQTEHDQAQAEANELARQIGGRMKSGDKSGAEALKARTAVLKQEIKAHADELAQVESALQQTLVKLPNLPHSSVPEGRTPQENEVVSEKGQKPELPANALPHWELIKKYDIIDFDLGNKITGAGFPVYKGQGARLQRAMINFFLDEARNAGYTEMQPPILVNEASGYGTGQLPDKDGQMYHDAQDNLYLIPTAEVPITNLYRDEIIPAEKLPIRNAGYTPCFRREAGSWGADVRGLNRLHQFDKVEIVQITHPEQSYAALDSMVAHIEGLLQKLELPYRVLRLCGGDMSFTSALTYDLEVWSAAQGRWLEVSSASNFETFQANRLKLRYRTEGGKTQLLHTLNGSALALPRIVAALLENNQSEDGIRLPEVLHSYCGFSKIG</sequence>
<gene>
    <name evidence="20" type="primary">serS</name>
    <name evidence="20" type="ORF">FHG12_12925</name>
</gene>
<dbReference type="RefSeq" id="WP_139516124.1">
    <property type="nucleotide sequence ID" value="NZ_CP040896.1"/>
</dbReference>
<feature type="binding site" evidence="16">
    <location>
        <begin position="265"/>
        <end position="267"/>
    </location>
    <ligand>
        <name>ATP</name>
        <dbReference type="ChEBI" id="CHEBI:30616"/>
    </ligand>
</feature>
<evidence type="ECO:0000313" key="20">
    <source>
        <dbReference type="EMBL" id="QDA60950.1"/>
    </source>
</evidence>
<dbReference type="EMBL" id="CP040896">
    <property type="protein sequence ID" value="QDA60950.1"/>
    <property type="molecule type" value="Genomic_DNA"/>
</dbReference>
<dbReference type="PRINTS" id="PR00981">
    <property type="entry name" value="TRNASYNTHSER"/>
</dbReference>
<dbReference type="PIRSF" id="PIRSF001529">
    <property type="entry name" value="Ser-tRNA-synth_IIa"/>
    <property type="match status" value="1"/>
</dbReference>
<evidence type="ECO:0000256" key="11">
    <source>
        <dbReference type="ARBA" id="ARBA00039158"/>
    </source>
</evidence>
<dbReference type="InterPro" id="IPR045864">
    <property type="entry name" value="aa-tRNA-synth_II/BPL/LPL"/>
</dbReference>
<evidence type="ECO:0000256" key="9">
    <source>
        <dbReference type="ARBA" id="ARBA00022917"/>
    </source>
</evidence>
<dbReference type="GO" id="GO:0006434">
    <property type="term" value="P:seryl-tRNA aminoacylation"/>
    <property type="evidence" value="ECO:0007669"/>
    <property type="project" value="UniProtKB-UniRule"/>
</dbReference>
<dbReference type="KEGG" id="hyj:FHG12_12925"/>
<proteinExistence type="inferred from homology"/>
<comment type="pathway">
    <text evidence="2">Aminoacyl-tRNA biosynthesis; selenocysteinyl-tRNA(Sec) biosynthesis; L-seryl-tRNA(Sec) from L-serine and tRNA(Sec): step 1/1.</text>
</comment>
<dbReference type="Gene3D" id="3.30.930.10">
    <property type="entry name" value="Bira Bifunctional Protein, Domain 2"/>
    <property type="match status" value="1"/>
</dbReference>
<feature type="binding site" evidence="15">
    <location>
        <position position="265"/>
    </location>
    <ligand>
        <name>L-serine</name>
        <dbReference type="ChEBI" id="CHEBI:33384"/>
    </ligand>
</feature>
<keyword evidence="6 20" id="KW-0436">Ligase</keyword>
<dbReference type="NCBIfam" id="TIGR00414">
    <property type="entry name" value="serS"/>
    <property type="match status" value="1"/>
</dbReference>
<keyword evidence="5" id="KW-0963">Cytoplasm</keyword>
<dbReference type="SUPFAM" id="SSF46589">
    <property type="entry name" value="tRNA-binding arm"/>
    <property type="match status" value="1"/>
</dbReference>
<feature type="binding site" evidence="16">
    <location>
        <begin position="352"/>
        <end position="355"/>
    </location>
    <ligand>
        <name>ATP</name>
        <dbReference type="ChEBI" id="CHEBI:30616"/>
    </ligand>
</feature>
<keyword evidence="7" id="KW-0547">Nucleotide-binding</keyword>
<keyword evidence="17" id="KW-0175">Coiled coil</keyword>
<comment type="similarity">
    <text evidence="3">Belongs to the class-II aminoacyl-tRNA synthetase family. Type-1 seryl-tRNA synthetase subfamily.</text>
</comment>
<keyword evidence="9" id="KW-0648">Protein biosynthesis</keyword>
<dbReference type="GO" id="GO:0004828">
    <property type="term" value="F:serine-tRNA ligase activity"/>
    <property type="evidence" value="ECO:0007669"/>
    <property type="project" value="UniProtKB-UniRule"/>
</dbReference>
<evidence type="ECO:0000256" key="1">
    <source>
        <dbReference type="ARBA" id="ARBA00004496"/>
    </source>
</evidence>
<dbReference type="InterPro" id="IPR006195">
    <property type="entry name" value="aa-tRNA-synth_II"/>
</dbReference>
<dbReference type="PANTHER" id="PTHR43697">
    <property type="entry name" value="SERYL-TRNA SYNTHETASE"/>
    <property type="match status" value="1"/>
</dbReference>
<feature type="domain" description="Aminoacyl-transfer RNA synthetases class-II family profile" evidence="19">
    <location>
        <begin position="176"/>
        <end position="411"/>
    </location>
</feature>
<keyword evidence="8 16" id="KW-0067">ATP-binding</keyword>
<evidence type="ECO:0000256" key="6">
    <source>
        <dbReference type="ARBA" id="ARBA00022598"/>
    </source>
</evidence>
<dbReference type="OrthoDB" id="9804647at2"/>
<dbReference type="PANTHER" id="PTHR43697:SF1">
    <property type="entry name" value="SERINE--TRNA LIGASE"/>
    <property type="match status" value="1"/>
</dbReference>
<dbReference type="InterPro" id="IPR033729">
    <property type="entry name" value="SerRS_core"/>
</dbReference>
<evidence type="ECO:0000256" key="10">
    <source>
        <dbReference type="ARBA" id="ARBA00023146"/>
    </source>
</evidence>
<name>A0A5B8A0U4_9BACT</name>
<dbReference type="InterPro" id="IPR002314">
    <property type="entry name" value="aa-tRNA-synt_IIb"/>
</dbReference>
<evidence type="ECO:0000256" key="8">
    <source>
        <dbReference type="ARBA" id="ARBA00022840"/>
    </source>
</evidence>
<evidence type="ECO:0000256" key="18">
    <source>
        <dbReference type="SAM" id="MobiDB-lite"/>
    </source>
</evidence>
<organism evidence="20 21">
    <name type="scientific">Hymenobacter jejuensis</name>
    <dbReference type="NCBI Taxonomy" id="2502781"/>
    <lineage>
        <taxon>Bacteria</taxon>
        <taxon>Pseudomonadati</taxon>
        <taxon>Bacteroidota</taxon>
        <taxon>Cytophagia</taxon>
        <taxon>Cytophagales</taxon>
        <taxon>Hymenobacteraceae</taxon>
        <taxon>Hymenobacter</taxon>
    </lineage>
</organism>
<feature type="binding site" evidence="15">
    <location>
        <position position="288"/>
    </location>
    <ligand>
        <name>L-serine</name>
        <dbReference type="ChEBI" id="CHEBI:33384"/>
    </ligand>
</feature>
<dbReference type="AlphaFoldDB" id="A0A5B8A0U4"/>
<dbReference type="Proteomes" id="UP000305398">
    <property type="component" value="Chromosome"/>
</dbReference>
<evidence type="ECO:0000256" key="12">
    <source>
        <dbReference type="ARBA" id="ARBA00047929"/>
    </source>
</evidence>
<dbReference type="InterPro" id="IPR015866">
    <property type="entry name" value="Ser-tRNA-synth_1_N"/>
</dbReference>
<comment type="subcellular location">
    <subcellularLocation>
        <location evidence="1">Cytoplasm</location>
    </subcellularLocation>
</comment>
<dbReference type="GO" id="GO:0005524">
    <property type="term" value="F:ATP binding"/>
    <property type="evidence" value="ECO:0007669"/>
    <property type="project" value="UniProtKB-KW"/>
</dbReference>
<dbReference type="PROSITE" id="PS50862">
    <property type="entry name" value="AA_TRNA_LIGASE_II"/>
    <property type="match status" value="1"/>
</dbReference>
<dbReference type="Gene3D" id="1.10.287.40">
    <property type="entry name" value="Serine-tRNA synthetase, tRNA binding domain"/>
    <property type="match status" value="1"/>
</dbReference>
<keyword evidence="21" id="KW-1185">Reference proteome</keyword>
<dbReference type="GO" id="GO:0005737">
    <property type="term" value="C:cytoplasm"/>
    <property type="evidence" value="ECO:0007669"/>
    <property type="project" value="UniProtKB-SubCell"/>
</dbReference>
<evidence type="ECO:0000256" key="13">
    <source>
        <dbReference type="ARBA" id="ARBA00048823"/>
    </source>
</evidence>
<evidence type="ECO:0000256" key="4">
    <source>
        <dbReference type="ARBA" id="ARBA00012840"/>
    </source>
</evidence>
<dbReference type="Pfam" id="PF02403">
    <property type="entry name" value="Seryl_tRNA_N"/>
    <property type="match status" value="1"/>
</dbReference>
<evidence type="ECO:0000256" key="16">
    <source>
        <dbReference type="PIRSR" id="PIRSR001529-2"/>
    </source>
</evidence>
<evidence type="ECO:0000256" key="14">
    <source>
        <dbReference type="NCBIfam" id="TIGR00414"/>
    </source>
</evidence>
<keyword evidence="10" id="KW-0030">Aminoacyl-tRNA synthetase</keyword>
<evidence type="ECO:0000256" key="2">
    <source>
        <dbReference type="ARBA" id="ARBA00005045"/>
    </source>
</evidence>
<dbReference type="SUPFAM" id="SSF55681">
    <property type="entry name" value="Class II aaRS and biotin synthetases"/>
    <property type="match status" value="1"/>
</dbReference>
<feature type="region of interest" description="Disordered" evidence="18">
    <location>
        <begin position="111"/>
        <end position="133"/>
    </location>
</feature>
<evidence type="ECO:0000313" key="21">
    <source>
        <dbReference type="Proteomes" id="UP000305398"/>
    </source>
</evidence>
<evidence type="ECO:0000256" key="17">
    <source>
        <dbReference type="SAM" id="Coils"/>
    </source>
</evidence>
<evidence type="ECO:0000256" key="15">
    <source>
        <dbReference type="PIRSR" id="PIRSR001529-1"/>
    </source>
</evidence>
<dbReference type="Pfam" id="PF00587">
    <property type="entry name" value="tRNA-synt_2b"/>
    <property type="match status" value="1"/>
</dbReference>
<evidence type="ECO:0000256" key="3">
    <source>
        <dbReference type="ARBA" id="ARBA00010728"/>
    </source>
</evidence>
<evidence type="ECO:0000259" key="19">
    <source>
        <dbReference type="PROSITE" id="PS50862"/>
    </source>
</evidence>
<dbReference type="EC" id="6.1.1.11" evidence="4 14"/>
<evidence type="ECO:0000256" key="7">
    <source>
        <dbReference type="ARBA" id="ARBA00022741"/>
    </source>
</evidence>
<protein>
    <recommendedName>
        <fullName evidence="11 14">Serine--tRNA ligase</fullName>
        <ecNumber evidence="4 14">6.1.1.11</ecNumber>
    </recommendedName>
</protein>
<comment type="catalytic activity">
    <reaction evidence="12">
        <text>tRNA(Sec) + L-serine + ATP = L-seryl-tRNA(Sec) + AMP + diphosphate + H(+)</text>
        <dbReference type="Rhea" id="RHEA:42580"/>
        <dbReference type="Rhea" id="RHEA-COMP:9742"/>
        <dbReference type="Rhea" id="RHEA-COMP:10128"/>
        <dbReference type="ChEBI" id="CHEBI:15378"/>
        <dbReference type="ChEBI" id="CHEBI:30616"/>
        <dbReference type="ChEBI" id="CHEBI:33019"/>
        <dbReference type="ChEBI" id="CHEBI:33384"/>
        <dbReference type="ChEBI" id="CHEBI:78442"/>
        <dbReference type="ChEBI" id="CHEBI:78533"/>
        <dbReference type="ChEBI" id="CHEBI:456215"/>
        <dbReference type="EC" id="6.1.1.11"/>
    </reaction>
</comment>
<dbReference type="CDD" id="cd00770">
    <property type="entry name" value="SerRS_core"/>
    <property type="match status" value="1"/>
</dbReference>
<reference evidence="20 21" key="1">
    <citation type="submission" date="2019-06" db="EMBL/GenBank/DDBJ databases">
        <authorList>
            <person name="Srinivasan S."/>
        </authorList>
    </citation>
    <scope>NUCLEOTIDE SEQUENCE [LARGE SCALE GENOMIC DNA]</scope>
    <source>
        <strain evidence="20 21">17J68-5</strain>
    </source>
</reference>
<dbReference type="InterPro" id="IPR042103">
    <property type="entry name" value="SerRS_1_N_sf"/>
</dbReference>
<feature type="binding site" evidence="15">
    <location>
        <position position="385"/>
    </location>
    <ligand>
        <name>L-serine</name>
        <dbReference type="ChEBI" id="CHEBI:33384"/>
    </ligand>
</feature>
<comment type="catalytic activity">
    <reaction evidence="13">
        <text>tRNA(Ser) + L-serine + ATP = L-seryl-tRNA(Ser) + AMP + diphosphate + H(+)</text>
        <dbReference type="Rhea" id="RHEA:12292"/>
        <dbReference type="Rhea" id="RHEA-COMP:9669"/>
        <dbReference type="Rhea" id="RHEA-COMP:9703"/>
        <dbReference type="ChEBI" id="CHEBI:15378"/>
        <dbReference type="ChEBI" id="CHEBI:30616"/>
        <dbReference type="ChEBI" id="CHEBI:33019"/>
        <dbReference type="ChEBI" id="CHEBI:33384"/>
        <dbReference type="ChEBI" id="CHEBI:78442"/>
        <dbReference type="ChEBI" id="CHEBI:78533"/>
        <dbReference type="ChEBI" id="CHEBI:456215"/>
        <dbReference type="EC" id="6.1.1.11"/>
    </reaction>
</comment>
<dbReference type="InterPro" id="IPR010978">
    <property type="entry name" value="tRNA-bd_arm"/>
</dbReference>
<feature type="binding site" evidence="15">
    <location>
        <position position="234"/>
    </location>
    <ligand>
        <name>L-serine</name>
        <dbReference type="ChEBI" id="CHEBI:33384"/>
    </ligand>
</feature>
<evidence type="ECO:0000256" key="5">
    <source>
        <dbReference type="ARBA" id="ARBA00022490"/>
    </source>
</evidence>
<feature type="coiled-coil region" evidence="17">
    <location>
        <begin position="33"/>
        <end position="93"/>
    </location>
</feature>
<accession>A0A5B8A0U4</accession>